<dbReference type="Pfam" id="PF08534">
    <property type="entry name" value="Redoxin"/>
    <property type="match status" value="1"/>
</dbReference>
<proteinExistence type="predicted"/>
<name>A0ABX6TYH9_9BACT</name>
<feature type="signal peptide" evidence="1">
    <location>
        <begin position="1"/>
        <end position="23"/>
    </location>
</feature>
<evidence type="ECO:0000313" key="4">
    <source>
        <dbReference type="Proteomes" id="UP000595070"/>
    </source>
</evidence>
<evidence type="ECO:0000313" key="3">
    <source>
        <dbReference type="EMBL" id="QOQ89119.1"/>
    </source>
</evidence>
<evidence type="ECO:0000256" key="1">
    <source>
        <dbReference type="SAM" id="SignalP"/>
    </source>
</evidence>
<gene>
    <name evidence="3" type="ORF">IMC75_01175</name>
</gene>
<dbReference type="Proteomes" id="UP000595070">
    <property type="component" value="Chromosome"/>
</dbReference>
<dbReference type="EMBL" id="CP063079">
    <property type="protein sequence ID" value="QOQ89119.1"/>
    <property type="molecule type" value="Genomic_DNA"/>
</dbReference>
<dbReference type="InterPro" id="IPR013740">
    <property type="entry name" value="Redoxin"/>
</dbReference>
<reference evidence="3 4" key="1">
    <citation type="submission" date="2020-10" db="EMBL/GenBank/DDBJ databases">
        <title>Campylobacter and Helicobacter PacBio genomes.</title>
        <authorList>
            <person name="Lane C."/>
        </authorList>
    </citation>
    <scope>NUCLEOTIDE SEQUENCE [LARGE SCALE GENOMIC DNA]</scope>
    <source>
        <strain evidence="3 4">2016D-0074</strain>
    </source>
</reference>
<keyword evidence="4" id="KW-1185">Reference proteome</keyword>
<sequence length="165" mass="18698">MVAFKIFYSFLALVFLVFLNACSNNEFKALNSSQNYIFKYNGFEKTLKIQNSNQAYALFFFTQDCGACKAQIPILNALYKDKNFTIIAVLNGVKNQEEAEKIALEKRLDFPLLYESKASLFLSKAVGGIYGVPVIVFFDENANINEKFIGLTPKGILENKIKFLQ</sequence>
<dbReference type="CDD" id="cd02966">
    <property type="entry name" value="TlpA_like_family"/>
    <property type="match status" value="1"/>
</dbReference>
<keyword evidence="1" id="KW-0732">Signal</keyword>
<dbReference type="SUPFAM" id="SSF52833">
    <property type="entry name" value="Thioredoxin-like"/>
    <property type="match status" value="1"/>
</dbReference>
<feature type="domain" description="Redoxin" evidence="2">
    <location>
        <begin position="47"/>
        <end position="153"/>
    </location>
</feature>
<feature type="chain" id="PRO_5045147658" evidence="1">
    <location>
        <begin position="24"/>
        <end position="165"/>
    </location>
</feature>
<dbReference type="Gene3D" id="3.40.30.10">
    <property type="entry name" value="Glutaredoxin"/>
    <property type="match status" value="1"/>
</dbReference>
<organism evidence="3 4">
    <name type="scientific">Campylobacter peloridis</name>
    <dbReference type="NCBI Taxonomy" id="488546"/>
    <lineage>
        <taxon>Bacteria</taxon>
        <taxon>Pseudomonadati</taxon>
        <taxon>Campylobacterota</taxon>
        <taxon>Epsilonproteobacteria</taxon>
        <taxon>Campylobacterales</taxon>
        <taxon>Campylobacteraceae</taxon>
        <taxon>Campylobacter</taxon>
    </lineage>
</organism>
<dbReference type="InterPro" id="IPR036249">
    <property type="entry name" value="Thioredoxin-like_sf"/>
</dbReference>
<protein>
    <submittedName>
        <fullName evidence="3">TlpA family protein disulfide reductase</fullName>
    </submittedName>
</protein>
<dbReference type="RefSeq" id="WP_044599109.1">
    <property type="nucleotide sequence ID" value="NZ_CP063079.1"/>
</dbReference>
<accession>A0ABX6TYH9</accession>
<evidence type="ECO:0000259" key="2">
    <source>
        <dbReference type="Pfam" id="PF08534"/>
    </source>
</evidence>